<dbReference type="InterPro" id="IPR036937">
    <property type="entry name" value="Adhesion_dom_fimbrial_sf"/>
</dbReference>
<protein>
    <submittedName>
        <fullName evidence="2">Putative fimbrial-like adhesin protein</fullName>
    </submittedName>
</protein>
<organism evidence="2 3">
    <name type="scientific">Escherichia coli</name>
    <dbReference type="NCBI Taxonomy" id="562"/>
    <lineage>
        <taxon>Bacteria</taxon>
        <taxon>Pseudomonadati</taxon>
        <taxon>Pseudomonadota</taxon>
        <taxon>Gammaproteobacteria</taxon>
        <taxon>Enterobacterales</taxon>
        <taxon>Enterobacteriaceae</taxon>
        <taxon>Escherichia</taxon>
    </lineage>
</organism>
<dbReference type="InterPro" id="IPR008966">
    <property type="entry name" value="Adhesion_dom_sf"/>
</dbReference>
<proteinExistence type="predicted"/>
<evidence type="ECO:0000313" key="3">
    <source>
        <dbReference type="Proteomes" id="UP000254181"/>
    </source>
</evidence>
<dbReference type="Gene3D" id="2.60.40.1090">
    <property type="entry name" value="Fimbrial-type adhesion domain"/>
    <property type="match status" value="1"/>
</dbReference>
<evidence type="ECO:0000256" key="1">
    <source>
        <dbReference type="SAM" id="MobiDB-lite"/>
    </source>
</evidence>
<name>A0A377KC22_ECOLX</name>
<dbReference type="EMBL" id="UGEM01000004">
    <property type="protein sequence ID" value="STP22048.1"/>
    <property type="molecule type" value="Genomic_DNA"/>
</dbReference>
<dbReference type="Proteomes" id="UP000254181">
    <property type="component" value="Unassembled WGS sequence"/>
</dbReference>
<reference evidence="2 3" key="1">
    <citation type="submission" date="2018-06" db="EMBL/GenBank/DDBJ databases">
        <authorList>
            <consortium name="Pathogen Informatics"/>
            <person name="Doyle S."/>
        </authorList>
    </citation>
    <scope>NUCLEOTIDE SEQUENCE [LARGE SCALE GENOMIC DNA]</scope>
    <source>
        <strain evidence="2 3">NCTC9075</strain>
    </source>
</reference>
<gene>
    <name evidence="2" type="ORF">NCTC9075_05520</name>
</gene>
<feature type="compositionally biased region" description="Polar residues" evidence="1">
    <location>
        <begin position="19"/>
        <end position="33"/>
    </location>
</feature>
<dbReference type="SUPFAM" id="SSF49401">
    <property type="entry name" value="Bacterial adhesins"/>
    <property type="match status" value="1"/>
</dbReference>
<dbReference type="GO" id="GO:0009289">
    <property type="term" value="C:pilus"/>
    <property type="evidence" value="ECO:0007669"/>
    <property type="project" value="InterPro"/>
</dbReference>
<dbReference type="AlphaFoldDB" id="A0A377KC22"/>
<evidence type="ECO:0000313" key="2">
    <source>
        <dbReference type="EMBL" id="STP22048.1"/>
    </source>
</evidence>
<accession>A0A377KC22</accession>
<sequence length="80" mass="8769">MIEGLENSKSALMILKPNDPSSVYKDNTGQTQDNDSDAIYPEADGITYPLHFQATLKQDGNIAIEPGDFKATSTFQVTYP</sequence>
<dbReference type="GO" id="GO:0007155">
    <property type="term" value="P:cell adhesion"/>
    <property type="evidence" value="ECO:0007669"/>
    <property type="project" value="InterPro"/>
</dbReference>
<feature type="region of interest" description="Disordered" evidence="1">
    <location>
        <begin position="16"/>
        <end position="39"/>
    </location>
</feature>